<dbReference type="AlphaFoldDB" id="A0A2A7S1B1"/>
<comment type="caution">
    <text evidence="2">The sequence shown here is derived from an EMBL/GenBank/DDBJ whole genome shotgun (WGS) entry which is preliminary data.</text>
</comment>
<dbReference type="Proteomes" id="UP000220629">
    <property type="component" value="Unassembled WGS sequence"/>
</dbReference>
<reference evidence="3" key="1">
    <citation type="submission" date="2017-09" db="EMBL/GenBank/DDBJ databases">
        <title>FDA dAtabase for Regulatory Grade micrObial Sequences (FDA-ARGOS): Supporting development and validation of Infectious Disease Dx tests.</title>
        <authorList>
            <person name="Minogue T."/>
            <person name="Wolcott M."/>
            <person name="Wasieloski L."/>
            <person name="Aguilar W."/>
            <person name="Moore D."/>
            <person name="Tallon L."/>
            <person name="Sadzewicz L."/>
            <person name="Ott S."/>
            <person name="Zhao X."/>
            <person name="Nagaraj S."/>
            <person name="Vavikolanu K."/>
            <person name="Aluvathingal J."/>
            <person name="Nadendla S."/>
            <person name="Sichtig H."/>
        </authorList>
    </citation>
    <scope>NUCLEOTIDE SEQUENCE [LARGE SCALE GENOMIC DNA]</scope>
    <source>
        <strain evidence="3">FDAARGOS_390</strain>
    </source>
</reference>
<evidence type="ECO:0000313" key="2">
    <source>
        <dbReference type="EMBL" id="PEH37020.1"/>
    </source>
</evidence>
<protein>
    <submittedName>
        <fullName evidence="2">Uncharacterized protein</fullName>
    </submittedName>
</protein>
<evidence type="ECO:0000256" key="1">
    <source>
        <dbReference type="SAM" id="MobiDB-lite"/>
    </source>
</evidence>
<sequence length="80" mass="8162">MKPAAACASRPPCAAERDRHGDPAPARPPRPDPRPRPAATTPRRAAGHAEVGARPLGMATAVAAACEAGDGHAHSTARRD</sequence>
<dbReference type="EMBL" id="PDDY01000004">
    <property type="protein sequence ID" value="PEH37020.1"/>
    <property type="molecule type" value="Genomic_DNA"/>
</dbReference>
<organism evidence="2 3">
    <name type="scientific">Burkholderia gladioli</name>
    <name type="common">Pseudomonas marginata</name>
    <name type="synonym">Phytomonas marginata</name>
    <dbReference type="NCBI Taxonomy" id="28095"/>
    <lineage>
        <taxon>Bacteria</taxon>
        <taxon>Pseudomonadati</taxon>
        <taxon>Pseudomonadota</taxon>
        <taxon>Betaproteobacteria</taxon>
        <taxon>Burkholderiales</taxon>
        <taxon>Burkholderiaceae</taxon>
        <taxon>Burkholderia</taxon>
    </lineage>
</organism>
<evidence type="ECO:0000313" key="3">
    <source>
        <dbReference type="Proteomes" id="UP000220629"/>
    </source>
</evidence>
<gene>
    <name evidence="2" type="ORF">CRM94_20820</name>
</gene>
<name>A0A2A7S1B1_BURGA</name>
<proteinExistence type="predicted"/>
<accession>A0A2A7S1B1</accession>
<feature type="region of interest" description="Disordered" evidence="1">
    <location>
        <begin position="1"/>
        <end position="54"/>
    </location>
</feature>
<feature type="compositionally biased region" description="Low complexity" evidence="1">
    <location>
        <begin position="1"/>
        <end position="14"/>
    </location>
</feature>